<dbReference type="Proteomes" id="UP000006038">
    <property type="component" value="Chromosome 11"/>
</dbReference>
<dbReference type="EnsemblPlants" id="OB11G19240.1">
    <property type="protein sequence ID" value="OB11G19240.1"/>
    <property type="gene ID" value="OB11G19240"/>
</dbReference>
<sequence length="412" mass="45221">MPTARLPQTSSSERLPQMEPKGLLSMTMVSFSAVTAAVTAVTGLTAEARYAPRRPYAVSALPETVSHLVRIGGYSRAKKVPNGKFVEARRFTVGGRTWFIRFYPNRHGPGEAGAVSVYVGMDCCEDANGPTVVANVRFSLLDCDGKPVPTFVEAMSGVDFSENDFGMKMKRRELEASGHLRGDGFTVRCELAFVNSGAGGHLKEERGVKVPPSNLHRHLADLLRQKQGGDVSIVGQGKTFTAHGWMLAARSPVMAAELSSHHDDANNPPPPTTLLRVDDDMEPEVFGALLHFIYTDTLPPDMTTKEAAAAAMAARLHVAAGRYGMERLQLMCEDALCRSVSVDTVASAVVFAENHGCRVLKRACLDLLSCRRKLRHLTNLDDQFRLLTSCHPVVKELFLQIWTTSYQLFWFL</sequence>
<evidence type="ECO:0000313" key="5">
    <source>
        <dbReference type="EnsemblPlants" id="OB11G19240.1"/>
    </source>
</evidence>
<protein>
    <recommendedName>
        <fullName evidence="7">BTB domain-containing protein</fullName>
    </recommendedName>
</protein>
<dbReference type="Pfam" id="PF22486">
    <property type="entry name" value="MATH_2"/>
    <property type="match status" value="1"/>
</dbReference>
<evidence type="ECO:0000259" key="4">
    <source>
        <dbReference type="PROSITE" id="PS50144"/>
    </source>
</evidence>
<organism evidence="5">
    <name type="scientific">Oryza brachyantha</name>
    <name type="common">malo sina</name>
    <dbReference type="NCBI Taxonomy" id="4533"/>
    <lineage>
        <taxon>Eukaryota</taxon>
        <taxon>Viridiplantae</taxon>
        <taxon>Streptophyta</taxon>
        <taxon>Embryophyta</taxon>
        <taxon>Tracheophyta</taxon>
        <taxon>Spermatophyta</taxon>
        <taxon>Magnoliopsida</taxon>
        <taxon>Liliopsida</taxon>
        <taxon>Poales</taxon>
        <taxon>Poaceae</taxon>
        <taxon>BOP clade</taxon>
        <taxon>Oryzoideae</taxon>
        <taxon>Oryzeae</taxon>
        <taxon>Oryzinae</taxon>
        <taxon>Oryza</taxon>
    </lineage>
</organism>
<dbReference type="CDD" id="cd00121">
    <property type="entry name" value="MATH"/>
    <property type="match status" value="1"/>
</dbReference>
<comment type="similarity">
    <text evidence="2">Belongs to the Tdpoz family.</text>
</comment>
<dbReference type="AlphaFoldDB" id="J3N7Y8"/>
<dbReference type="PANTHER" id="PTHR26379:SF396">
    <property type="entry name" value="BTB_POZ DOMAIN CONTAINING PROTEIN"/>
    <property type="match status" value="1"/>
</dbReference>
<dbReference type="OMA" id="HRWFIRF"/>
<feature type="domain" description="MATH" evidence="4">
    <location>
        <begin position="64"/>
        <end position="191"/>
    </location>
</feature>
<dbReference type="GO" id="GO:0016567">
    <property type="term" value="P:protein ubiquitination"/>
    <property type="evidence" value="ECO:0007669"/>
    <property type="project" value="InterPro"/>
</dbReference>
<dbReference type="InterPro" id="IPR045005">
    <property type="entry name" value="BPM1-6"/>
</dbReference>
<reference evidence="5" key="2">
    <citation type="submission" date="2013-04" db="UniProtKB">
        <authorList>
            <consortium name="EnsemblPlants"/>
        </authorList>
    </citation>
    <scope>IDENTIFICATION</scope>
</reference>
<dbReference type="PROSITE" id="PS50144">
    <property type="entry name" value="MATH"/>
    <property type="match status" value="1"/>
</dbReference>
<dbReference type="SMART" id="SM00225">
    <property type="entry name" value="BTB"/>
    <property type="match status" value="1"/>
</dbReference>
<dbReference type="InterPro" id="IPR008974">
    <property type="entry name" value="TRAF-like"/>
</dbReference>
<evidence type="ECO:0008006" key="7">
    <source>
        <dbReference type="Google" id="ProtNLM"/>
    </source>
</evidence>
<dbReference type="Gene3D" id="3.30.710.10">
    <property type="entry name" value="Potassium Channel Kv1.1, Chain A"/>
    <property type="match status" value="1"/>
</dbReference>
<dbReference type="SUPFAM" id="SSF54695">
    <property type="entry name" value="POZ domain"/>
    <property type="match status" value="1"/>
</dbReference>
<dbReference type="Pfam" id="PF00651">
    <property type="entry name" value="BTB"/>
    <property type="match status" value="1"/>
</dbReference>
<dbReference type="eggNOG" id="KOG1987">
    <property type="taxonomic scope" value="Eukaryota"/>
</dbReference>
<accession>J3N7Y8</accession>
<comment type="pathway">
    <text evidence="1">Protein modification; protein ubiquitination.</text>
</comment>
<dbReference type="Gene3D" id="2.60.210.10">
    <property type="entry name" value="Apoptosis, Tumor Necrosis Factor Receptor Associated Protein 2, Chain A"/>
    <property type="match status" value="1"/>
</dbReference>
<proteinExistence type="inferred from homology"/>
<evidence type="ECO:0000313" key="6">
    <source>
        <dbReference type="Proteomes" id="UP000006038"/>
    </source>
</evidence>
<keyword evidence="6" id="KW-1185">Reference proteome</keyword>
<dbReference type="PROSITE" id="PS50097">
    <property type="entry name" value="BTB"/>
    <property type="match status" value="1"/>
</dbReference>
<dbReference type="InterPro" id="IPR056423">
    <property type="entry name" value="BACK_BPM_SPOP"/>
</dbReference>
<dbReference type="InterPro" id="IPR011333">
    <property type="entry name" value="SKP1/BTB/POZ_sf"/>
</dbReference>
<dbReference type="InterPro" id="IPR000210">
    <property type="entry name" value="BTB/POZ_dom"/>
</dbReference>
<feature type="domain" description="BTB" evidence="3">
    <location>
        <begin position="229"/>
        <end position="302"/>
    </location>
</feature>
<dbReference type="InterPro" id="IPR002083">
    <property type="entry name" value="MATH/TRAF_dom"/>
</dbReference>
<dbReference type="Gramene" id="OB11G19240.1">
    <property type="protein sequence ID" value="OB11G19240.1"/>
    <property type="gene ID" value="OB11G19240"/>
</dbReference>
<dbReference type="Pfam" id="PF24570">
    <property type="entry name" value="BACK_BPM_SPOP"/>
    <property type="match status" value="1"/>
</dbReference>
<evidence type="ECO:0000259" key="3">
    <source>
        <dbReference type="PROSITE" id="PS50097"/>
    </source>
</evidence>
<dbReference type="SUPFAM" id="SSF49599">
    <property type="entry name" value="TRAF domain-like"/>
    <property type="match status" value="1"/>
</dbReference>
<dbReference type="PANTHER" id="PTHR26379">
    <property type="entry name" value="BTB/POZ AND MATH DOMAIN-CONTAINING PROTEIN 1"/>
    <property type="match status" value="1"/>
</dbReference>
<name>J3N7Y8_ORYBR</name>
<dbReference type="HOGENOM" id="CLU_004253_2_0_1"/>
<reference evidence="5" key="1">
    <citation type="journal article" date="2013" name="Nat. Commun.">
        <title>Whole-genome sequencing of Oryza brachyantha reveals mechanisms underlying Oryza genome evolution.</title>
        <authorList>
            <person name="Chen J."/>
            <person name="Huang Q."/>
            <person name="Gao D."/>
            <person name="Wang J."/>
            <person name="Lang Y."/>
            <person name="Liu T."/>
            <person name="Li B."/>
            <person name="Bai Z."/>
            <person name="Luis Goicoechea J."/>
            <person name="Liang C."/>
            <person name="Chen C."/>
            <person name="Zhang W."/>
            <person name="Sun S."/>
            <person name="Liao Y."/>
            <person name="Zhang X."/>
            <person name="Yang L."/>
            <person name="Song C."/>
            <person name="Wang M."/>
            <person name="Shi J."/>
            <person name="Liu G."/>
            <person name="Liu J."/>
            <person name="Zhou H."/>
            <person name="Zhou W."/>
            <person name="Yu Q."/>
            <person name="An N."/>
            <person name="Chen Y."/>
            <person name="Cai Q."/>
            <person name="Wang B."/>
            <person name="Liu B."/>
            <person name="Min J."/>
            <person name="Huang Y."/>
            <person name="Wu H."/>
            <person name="Li Z."/>
            <person name="Zhang Y."/>
            <person name="Yin Y."/>
            <person name="Song W."/>
            <person name="Jiang J."/>
            <person name="Jackson S.A."/>
            <person name="Wing R.A."/>
            <person name="Wang J."/>
            <person name="Chen M."/>
        </authorList>
    </citation>
    <scope>NUCLEOTIDE SEQUENCE [LARGE SCALE GENOMIC DNA]</scope>
    <source>
        <strain evidence="5">cv. IRGC 101232</strain>
    </source>
</reference>
<evidence type="ECO:0000256" key="1">
    <source>
        <dbReference type="ARBA" id="ARBA00004906"/>
    </source>
</evidence>
<evidence type="ECO:0000256" key="2">
    <source>
        <dbReference type="ARBA" id="ARBA00010846"/>
    </source>
</evidence>